<dbReference type="SUPFAM" id="SSF50814">
    <property type="entry name" value="Lipocalins"/>
    <property type="match status" value="1"/>
</dbReference>
<dbReference type="OrthoDB" id="1680906at2"/>
<dbReference type="InterPro" id="IPR012674">
    <property type="entry name" value="Calycin"/>
</dbReference>
<sequence length="143" mass="15743">MDKKAIISIVSNAMLDEMEDAIEVVSPGKFIKLDNGYKAVYEETEISGMKGTTTTLTINDKEVVLEREGTTNTKMRFNQKEPSVAMYQTPYGLLELGIYTKGLSVDMNEDGGKLEIDYSMTIAGDVSVDTNLSLKIKTQNAIS</sequence>
<dbReference type="RefSeq" id="WP_106059208.1">
    <property type="nucleotide sequence ID" value="NZ_PVXQ01000009.1"/>
</dbReference>
<dbReference type="AlphaFoldDB" id="A0A2T0BH02"/>
<keyword evidence="2" id="KW-1185">Reference proteome</keyword>
<dbReference type="Proteomes" id="UP000239471">
    <property type="component" value="Unassembled WGS sequence"/>
</dbReference>
<proteinExistence type="predicted"/>
<dbReference type="EMBL" id="PVXQ01000009">
    <property type="protein sequence ID" value="PRR83169.1"/>
    <property type="molecule type" value="Genomic_DNA"/>
</dbReference>
<reference evidence="1 2" key="1">
    <citation type="submission" date="2018-03" db="EMBL/GenBank/DDBJ databases">
        <title>Genome sequence of Clostridium vincentii DSM 10228.</title>
        <authorList>
            <person name="Poehlein A."/>
            <person name="Daniel R."/>
        </authorList>
    </citation>
    <scope>NUCLEOTIDE SEQUENCE [LARGE SCALE GENOMIC DNA]</scope>
    <source>
        <strain evidence="1 2">DSM 10228</strain>
    </source>
</reference>
<evidence type="ECO:0000313" key="1">
    <source>
        <dbReference type="EMBL" id="PRR83169.1"/>
    </source>
</evidence>
<dbReference type="Pfam" id="PF09148">
    <property type="entry name" value="DUF1934"/>
    <property type="match status" value="1"/>
</dbReference>
<evidence type="ECO:0000313" key="2">
    <source>
        <dbReference type="Proteomes" id="UP000239471"/>
    </source>
</evidence>
<dbReference type="InterPro" id="IPR015231">
    <property type="entry name" value="DUF1934"/>
</dbReference>
<protein>
    <submittedName>
        <fullName evidence="1">Putative beta-barrel protein YwiB</fullName>
    </submittedName>
</protein>
<accession>A0A2T0BH02</accession>
<dbReference type="Gene3D" id="2.40.128.20">
    <property type="match status" value="1"/>
</dbReference>
<comment type="caution">
    <text evidence="1">The sequence shown here is derived from an EMBL/GenBank/DDBJ whole genome shotgun (WGS) entry which is preliminary data.</text>
</comment>
<gene>
    <name evidence="1" type="primary">ywiB</name>
    <name evidence="1" type="ORF">CLVI_12110</name>
</gene>
<name>A0A2T0BH02_9CLOT</name>
<organism evidence="1 2">
    <name type="scientific">Clostridium vincentii</name>
    <dbReference type="NCBI Taxonomy" id="52704"/>
    <lineage>
        <taxon>Bacteria</taxon>
        <taxon>Bacillati</taxon>
        <taxon>Bacillota</taxon>
        <taxon>Clostridia</taxon>
        <taxon>Eubacteriales</taxon>
        <taxon>Clostridiaceae</taxon>
        <taxon>Clostridium</taxon>
    </lineage>
</organism>